<evidence type="ECO:0000313" key="5">
    <source>
        <dbReference type="EMBL" id="KAK3233259.1"/>
    </source>
</evidence>
<dbReference type="AlphaFoldDB" id="A0AAE0EMC1"/>
<dbReference type="InterPro" id="IPR055225">
    <property type="entry name" value="DNAJC11-like_beta-barrel"/>
</dbReference>
<feature type="domain" description="DnaJ-like protein C11 C-terminal" evidence="3">
    <location>
        <begin position="287"/>
        <end position="408"/>
    </location>
</feature>
<organism evidence="5 6">
    <name type="scientific">Cymbomonas tetramitiformis</name>
    <dbReference type="NCBI Taxonomy" id="36881"/>
    <lineage>
        <taxon>Eukaryota</taxon>
        <taxon>Viridiplantae</taxon>
        <taxon>Chlorophyta</taxon>
        <taxon>Pyramimonadophyceae</taxon>
        <taxon>Pyramimonadales</taxon>
        <taxon>Pyramimonadaceae</taxon>
        <taxon>Cymbomonas</taxon>
    </lineage>
</organism>
<name>A0AAE0EMC1_9CHLO</name>
<gene>
    <name evidence="5" type="ORF">CYMTET_56429</name>
</gene>
<dbReference type="InterPro" id="IPR042162">
    <property type="entry name" value="AtJ13"/>
</dbReference>
<feature type="domain" description="DNAJC11-like beta-barrel" evidence="4">
    <location>
        <begin position="33"/>
        <end position="238"/>
    </location>
</feature>
<comment type="caution">
    <text evidence="5">The sequence shown here is derived from an EMBL/GenBank/DDBJ whole genome shotgun (WGS) entry which is preliminary data.</text>
</comment>
<protein>
    <submittedName>
        <fullName evidence="5">Uncharacterized protein</fullName>
    </submittedName>
</protein>
<proteinExistence type="predicted"/>
<evidence type="ECO:0000256" key="1">
    <source>
        <dbReference type="ARBA" id="ARBA00023186"/>
    </source>
</evidence>
<keyword evidence="6" id="KW-1185">Reference proteome</keyword>
<evidence type="ECO:0000256" key="2">
    <source>
        <dbReference type="SAM" id="MobiDB-lite"/>
    </source>
</evidence>
<feature type="region of interest" description="Disordered" evidence="2">
    <location>
        <begin position="1"/>
        <end position="23"/>
    </location>
</feature>
<dbReference type="InterPro" id="IPR024586">
    <property type="entry name" value="DnaJ-like_C11_C"/>
</dbReference>
<dbReference type="Pfam" id="PF11875">
    <property type="entry name" value="DnaJ-like_C11_C"/>
    <property type="match status" value="1"/>
</dbReference>
<dbReference type="PANTHER" id="PTHR44914:SF1">
    <property type="entry name" value="CHAPERONE PROTEIN DNAJ 13"/>
    <property type="match status" value="1"/>
</dbReference>
<evidence type="ECO:0000313" key="6">
    <source>
        <dbReference type="Proteomes" id="UP001190700"/>
    </source>
</evidence>
<accession>A0AAE0EMC1</accession>
<sequence length="417" mass="45098">MQAEHMEHFEPEPGLRRREGGRDGGRMGVAASLVMNSTMHAPISKKDTVTLGGNIASHRGLGGGSIILGVRRHCSEVSQLELSAAVGLQTLLGIEATRQITSNARASVAYNYVAGEGLGLTLSVMRQLYNNQHANISWALGPSAGLSTGWTYQNEKIMMNTNVHLGPAYTALAGTVMRNLEGNKAHMRASFKLATTALEIEVGGSRRVSANSSLALSVSVSLKGIILKFRFTRAGQKFVFPVILCPVIRLDVLAAACVLPPAAVYALQKTVLGPAADRRRRRKAMQAQAENAEVVARGRAQAAEAVQLMAITVERKRTREEAKGGLVIMEARFGCLSGVADFHAPDDPDAQQPWLEVGTALQFLVENSRLEINGDITKSNLMGFCDPCPNQKKALYIKYLHNRLVHEVRTLGPSKRL</sequence>
<keyword evidence="1" id="KW-0143">Chaperone</keyword>
<evidence type="ECO:0000259" key="4">
    <source>
        <dbReference type="Pfam" id="PF22774"/>
    </source>
</evidence>
<dbReference type="Pfam" id="PF22774">
    <property type="entry name" value="DNAJC11_beta-barrel"/>
    <property type="match status" value="1"/>
</dbReference>
<evidence type="ECO:0000259" key="3">
    <source>
        <dbReference type="Pfam" id="PF11875"/>
    </source>
</evidence>
<dbReference type="PANTHER" id="PTHR44914">
    <property type="entry name" value="CHAPERONE PROTEIN DNAJ 13"/>
    <property type="match status" value="1"/>
</dbReference>
<reference evidence="5 6" key="1">
    <citation type="journal article" date="2015" name="Genome Biol. Evol.">
        <title>Comparative Genomics of a Bacterivorous Green Alga Reveals Evolutionary Causalities and Consequences of Phago-Mixotrophic Mode of Nutrition.</title>
        <authorList>
            <person name="Burns J.A."/>
            <person name="Paasch A."/>
            <person name="Narechania A."/>
            <person name="Kim E."/>
        </authorList>
    </citation>
    <scope>NUCLEOTIDE SEQUENCE [LARGE SCALE GENOMIC DNA]</scope>
    <source>
        <strain evidence="5 6">PLY_AMNH</strain>
    </source>
</reference>
<dbReference type="Proteomes" id="UP001190700">
    <property type="component" value="Unassembled WGS sequence"/>
</dbReference>
<dbReference type="EMBL" id="LGRX02035768">
    <property type="protein sequence ID" value="KAK3233259.1"/>
    <property type="molecule type" value="Genomic_DNA"/>
</dbReference>